<dbReference type="PROSITE" id="PS52045">
    <property type="entry name" value="NEPROSIN_PEP_CD"/>
    <property type="match status" value="1"/>
</dbReference>
<organism evidence="2 3">
    <name type="scientific">Striga hermonthica</name>
    <name type="common">Purple witchweed</name>
    <name type="synonym">Buchnera hermonthica</name>
    <dbReference type="NCBI Taxonomy" id="68872"/>
    <lineage>
        <taxon>Eukaryota</taxon>
        <taxon>Viridiplantae</taxon>
        <taxon>Streptophyta</taxon>
        <taxon>Embryophyta</taxon>
        <taxon>Tracheophyta</taxon>
        <taxon>Spermatophyta</taxon>
        <taxon>Magnoliopsida</taxon>
        <taxon>eudicotyledons</taxon>
        <taxon>Gunneridae</taxon>
        <taxon>Pentapetalae</taxon>
        <taxon>asterids</taxon>
        <taxon>lamiids</taxon>
        <taxon>Lamiales</taxon>
        <taxon>Orobanchaceae</taxon>
        <taxon>Buchnereae</taxon>
        <taxon>Striga</taxon>
    </lineage>
</organism>
<reference evidence="2" key="1">
    <citation type="submission" date="2019-12" db="EMBL/GenBank/DDBJ databases">
        <authorList>
            <person name="Scholes J."/>
        </authorList>
    </citation>
    <scope>NUCLEOTIDE SEQUENCE</scope>
</reference>
<keyword evidence="3" id="KW-1185">Reference proteome</keyword>
<dbReference type="Proteomes" id="UP001153555">
    <property type="component" value="Unassembled WGS sequence"/>
</dbReference>
<proteinExistence type="predicted"/>
<dbReference type="InterPro" id="IPR004314">
    <property type="entry name" value="Neprosin"/>
</dbReference>
<accession>A0A9N7REW8</accession>
<dbReference type="InterPro" id="IPR053168">
    <property type="entry name" value="Glutamic_endopeptidase"/>
</dbReference>
<evidence type="ECO:0000313" key="3">
    <source>
        <dbReference type="Proteomes" id="UP001153555"/>
    </source>
</evidence>
<dbReference type="Pfam" id="PF03080">
    <property type="entry name" value="Neprosin"/>
    <property type="match status" value="1"/>
</dbReference>
<comment type="caution">
    <text evidence="2">The sequence shown here is derived from an EMBL/GenBank/DDBJ whole genome shotgun (WGS) entry which is preliminary data.</text>
</comment>
<dbReference type="PANTHER" id="PTHR31589">
    <property type="entry name" value="PROTEIN, PUTATIVE (DUF239)-RELATED-RELATED"/>
    <property type="match status" value="1"/>
</dbReference>
<dbReference type="PANTHER" id="PTHR31589:SF110">
    <property type="entry name" value="PROTEIN, PUTATIVE (DUF239)-RELATED"/>
    <property type="match status" value="1"/>
</dbReference>
<evidence type="ECO:0000259" key="1">
    <source>
        <dbReference type="PROSITE" id="PS52045"/>
    </source>
</evidence>
<sequence length="287" mass="32461">MASSCCSKPQKTSTKPPIICTFVCFLFVFLSRYTPVCSGSSQTNRTFRPLHELRNMKGVTSYLRKINKPAVKTIQLWVISGSFANDLNTIEAGWQVSPELYGDNYPRFFTYWTTDAYQATGCYNLLCSGFVQINNKIAIGAAISPRSSYNTRQYDIGIMIWKDPKHGNWWLEFGPGLLVGYWPSFLFSHLQSHASMVQFGGEIVNSRSGGTHTSTQMGSGRFADEGFGKASYFRNLQVVDWDNNLIPPNNLHLLADHPNCYDIRAWKNNAWGTYFYYGGPGRNPRCQ</sequence>
<gene>
    <name evidence="2" type="ORF">SHERM_01879</name>
</gene>
<evidence type="ECO:0000313" key="2">
    <source>
        <dbReference type="EMBL" id="CAA0826681.1"/>
    </source>
</evidence>
<dbReference type="AlphaFoldDB" id="A0A9N7REW8"/>
<dbReference type="Gene3D" id="3.90.1320.10">
    <property type="entry name" value="Outer-capsid protein sigma 3, large lobe"/>
    <property type="match status" value="1"/>
</dbReference>
<dbReference type="OrthoDB" id="1858978at2759"/>
<protein>
    <recommendedName>
        <fullName evidence="1">Neprosin PEP catalytic domain-containing protein</fullName>
    </recommendedName>
</protein>
<dbReference type="EMBL" id="CACSLK010027624">
    <property type="protein sequence ID" value="CAA0826681.1"/>
    <property type="molecule type" value="Genomic_DNA"/>
</dbReference>
<name>A0A9N7REW8_STRHE</name>
<feature type="domain" description="Neprosin PEP catalytic" evidence="1">
    <location>
        <begin position="18"/>
        <end position="287"/>
    </location>
</feature>
<dbReference type="FunFam" id="3.90.1320.10:FF:000001">
    <property type="entry name" value="Putative carboxyl-terminal proteinase"/>
    <property type="match status" value="1"/>
</dbReference>